<evidence type="ECO:0000313" key="5">
    <source>
        <dbReference type="EMBL" id="NBI54252.1"/>
    </source>
</evidence>
<evidence type="ECO:0000256" key="2">
    <source>
        <dbReference type="ARBA" id="ARBA00023239"/>
    </source>
</evidence>
<proteinExistence type="inferred from homology"/>
<comment type="caution">
    <text evidence="5">The sequence shown here is derived from an EMBL/GenBank/DDBJ whole genome shotgun (WGS) entry which is preliminary data.</text>
</comment>
<evidence type="ECO:0000259" key="3">
    <source>
        <dbReference type="Pfam" id="PF04295"/>
    </source>
</evidence>
<dbReference type="InterPro" id="IPR052172">
    <property type="entry name" value="UxaA_altronate/galactarate_dh"/>
</dbReference>
<gene>
    <name evidence="5" type="ORF">EIZ48_17030</name>
</gene>
<accession>A0ABW9YKA5</accession>
<evidence type="ECO:0000259" key="4">
    <source>
        <dbReference type="Pfam" id="PF20629"/>
    </source>
</evidence>
<dbReference type="InterPro" id="IPR007392">
    <property type="entry name" value="GD_AH_second"/>
</dbReference>
<dbReference type="Proteomes" id="UP000738517">
    <property type="component" value="Unassembled WGS sequence"/>
</dbReference>
<dbReference type="InterPro" id="IPR048332">
    <property type="entry name" value="GD_AH_C"/>
</dbReference>
<feature type="domain" description="D-galactarate/Altronate dehydratase C-terminal" evidence="4">
    <location>
        <begin position="141"/>
        <end position="378"/>
    </location>
</feature>
<evidence type="ECO:0000256" key="1">
    <source>
        <dbReference type="ARBA" id="ARBA00010986"/>
    </source>
</evidence>
<keyword evidence="2" id="KW-0456">Lyase</keyword>
<protein>
    <submittedName>
        <fullName evidence="5">Altronate hydrolase</fullName>
    </submittedName>
</protein>
<sequence length="391" mass="41605">MQFFSGFRRPDGRAGIRNHVLILAIDECAEGIARAISQKVPDTVVVTNYNTCMYGGNEELVGTMVGAALNPNVAGALLLNMGCGSIDPEILAAPIRNAGKPVQTLSIIKSRGTRSTIKMGTELAKELTAYAGQIQPEPIPLSELVVGIKCGGSDTSSGIASNPSVGRVADLLVDKGATCVAGELIELVGCEDILRERAVTPDIADKIDRLINEEEKRWHIEGTNVETMSIGNSVGGLTTLEEKALGALHKTGTRPIQDVLRINAKMTERPTKPGMYLSETTHLCGGSGMHFASLGAQVILWTTGGAGFNNPIVPVIRVSGNAAQITEDIDVDVSGIMKGTDSIHSCADRIIHTLENIVQGEATAIEDIGFAYCTLYQKDQRLEKLICIEPQ</sequence>
<feature type="domain" description="D-galactarate/Altronate dehydratase second" evidence="3">
    <location>
        <begin position="6"/>
        <end position="131"/>
    </location>
</feature>
<keyword evidence="5" id="KW-0378">Hydrolase</keyword>
<organism evidence="5 6">
    <name type="scientific">Photobacterium alginatilyticum</name>
    <dbReference type="NCBI Taxonomy" id="1775171"/>
    <lineage>
        <taxon>Bacteria</taxon>
        <taxon>Pseudomonadati</taxon>
        <taxon>Pseudomonadota</taxon>
        <taxon>Gammaproteobacteria</taxon>
        <taxon>Vibrionales</taxon>
        <taxon>Vibrionaceae</taxon>
        <taxon>Photobacterium</taxon>
    </lineage>
</organism>
<comment type="similarity">
    <text evidence="1">Belongs to the UxaA family.</text>
</comment>
<dbReference type="RefSeq" id="WP_160653902.1">
    <property type="nucleotide sequence ID" value="NZ_RSEJ01000018.1"/>
</dbReference>
<dbReference type="Pfam" id="PF04295">
    <property type="entry name" value="GD_AH_second"/>
    <property type="match status" value="1"/>
</dbReference>
<reference evidence="5 6" key="1">
    <citation type="journal article" date="2017" name="Int. J. Syst. Evol. Microbiol.">
        <title>Photobacterium alginatilyticum sp. nov., a marine bacterium isolated from bottom seawater.</title>
        <authorList>
            <person name="Wang X."/>
            <person name="Wang Y."/>
            <person name="Yang X."/>
            <person name="Sun H."/>
            <person name="Li B."/>
            <person name="Zhang X.H."/>
        </authorList>
    </citation>
    <scope>NUCLEOTIDE SEQUENCE [LARGE SCALE GENOMIC DNA]</scope>
    <source>
        <strain evidence="5 6">P03D4</strain>
    </source>
</reference>
<keyword evidence="6" id="KW-1185">Reference proteome</keyword>
<dbReference type="EMBL" id="RSEJ01000018">
    <property type="protein sequence ID" value="NBI54252.1"/>
    <property type="molecule type" value="Genomic_DNA"/>
</dbReference>
<name>A0ABW9YKA5_9GAMM</name>
<dbReference type="Pfam" id="PF20629">
    <property type="entry name" value="GD_AH_C"/>
    <property type="match status" value="1"/>
</dbReference>
<evidence type="ECO:0000313" key="6">
    <source>
        <dbReference type="Proteomes" id="UP000738517"/>
    </source>
</evidence>
<dbReference type="PANTHER" id="PTHR30536:SF5">
    <property type="entry name" value="ALTRONATE DEHYDRATASE"/>
    <property type="match status" value="1"/>
</dbReference>
<dbReference type="PANTHER" id="PTHR30536">
    <property type="entry name" value="ALTRONATE/GALACTARATE DEHYDRATASE"/>
    <property type="match status" value="1"/>
</dbReference>
<dbReference type="GO" id="GO:0016787">
    <property type="term" value="F:hydrolase activity"/>
    <property type="evidence" value="ECO:0007669"/>
    <property type="project" value="UniProtKB-KW"/>
</dbReference>